<feature type="transmembrane region" description="Helical" evidence="1">
    <location>
        <begin position="38"/>
        <end position="59"/>
    </location>
</feature>
<organism evidence="2 3">
    <name type="scientific">Paraburkholderia humisilvae</name>
    <dbReference type="NCBI Taxonomy" id="627669"/>
    <lineage>
        <taxon>Bacteria</taxon>
        <taxon>Pseudomonadati</taxon>
        <taxon>Pseudomonadota</taxon>
        <taxon>Betaproteobacteria</taxon>
        <taxon>Burkholderiales</taxon>
        <taxon>Burkholderiaceae</taxon>
        <taxon>Paraburkholderia</taxon>
    </lineage>
</organism>
<reference evidence="2 3" key="1">
    <citation type="submission" date="2020-04" db="EMBL/GenBank/DDBJ databases">
        <authorList>
            <person name="De Canck E."/>
        </authorList>
    </citation>
    <scope>NUCLEOTIDE SEQUENCE [LARGE SCALE GENOMIC DNA]</scope>
    <source>
        <strain evidence="2 3">LMG 29542</strain>
    </source>
</reference>
<keyword evidence="1" id="KW-0472">Membrane</keyword>
<dbReference type="AlphaFoldDB" id="A0A6J5DKY6"/>
<sequence>MISHRTARRVWYVLSGVCMAETVGMLTLAPYWNGGASVGEFHALALFIAAAGVMFLLLASTEPGTALSTRVNRYMFALMGGVAFNVVATWGLWAIGYPMVNGTIQRGLMAENYWLGPVILAYAVVVWMVYRHALAKETKPV</sequence>
<keyword evidence="1" id="KW-0812">Transmembrane</keyword>
<feature type="transmembrane region" description="Helical" evidence="1">
    <location>
        <begin position="12"/>
        <end position="32"/>
    </location>
</feature>
<evidence type="ECO:0000256" key="1">
    <source>
        <dbReference type="SAM" id="Phobius"/>
    </source>
</evidence>
<feature type="transmembrane region" description="Helical" evidence="1">
    <location>
        <begin position="113"/>
        <end position="130"/>
    </location>
</feature>
<dbReference type="EMBL" id="CADIKH010000009">
    <property type="protein sequence ID" value="CAB3754950.1"/>
    <property type="molecule type" value="Genomic_DNA"/>
</dbReference>
<keyword evidence="3" id="KW-1185">Reference proteome</keyword>
<accession>A0A6J5DKY6</accession>
<name>A0A6J5DKY6_9BURK</name>
<keyword evidence="1" id="KW-1133">Transmembrane helix</keyword>
<dbReference type="Proteomes" id="UP000494363">
    <property type="component" value="Unassembled WGS sequence"/>
</dbReference>
<gene>
    <name evidence="2" type="ORF">LMG29542_02500</name>
</gene>
<feature type="transmembrane region" description="Helical" evidence="1">
    <location>
        <begin position="71"/>
        <end position="93"/>
    </location>
</feature>
<evidence type="ECO:0000313" key="3">
    <source>
        <dbReference type="Proteomes" id="UP000494363"/>
    </source>
</evidence>
<proteinExistence type="predicted"/>
<evidence type="ECO:0000313" key="2">
    <source>
        <dbReference type="EMBL" id="CAB3754950.1"/>
    </source>
</evidence>
<protein>
    <submittedName>
        <fullName evidence="2">Uncharacterized protein</fullName>
    </submittedName>
</protein>